<dbReference type="Proteomes" id="UP001108240">
    <property type="component" value="Unplaced"/>
</dbReference>
<dbReference type="PANTHER" id="PTHR11630">
    <property type="entry name" value="DNA REPLICATION LICENSING FACTOR MCM FAMILY MEMBER"/>
    <property type="match status" value="1"/>
</dbReference>
<comment type="similarity">
    <text evidence="1">Belongs to the MCM family.</text>
</comment>
<dbReference type="GO" id="GO:0003697">
    <property type="term" value="F:single-stranded DNA binding"/>
    <property type="evidence" value="ECO:0007669"/>
    <property type="project" value="TreeGrafter"/>
</dbReference>
<keyword evidence="5" id="KW-0067">ATP-binding</keyword>
<dbReference type="InterPro" id="IPR031327">
    <property type="entry name" value="MCM"/>
</dbReference>
<evidence type="ECO:0000259" key="6">
    <source>
        <dbReference type="PROSITE" id="PS50051"/>
    </source>
</evidence>
<keyword evidence="4" id="KW-0347">Helicase</keyword>
<dbReference type="GO" id="GO:0016787">
    <property type="term" value="F:hydrolase activity"/>
    <property type="evidence" value="ECO:0007669"/>
    <property type="project" value="UniProtKB-KW"/>
</dbReference>
<organism evidence="7 8">
    <name type="scientific">Cyprinus carpio carpio</name>
    <dbReference type="NCBI Taxonomy" id="630221"/>
    <lineage>
        <taxon>Eukaryota</taxon>
        <taxon>Metazoa</taxon>
        <taxon>Chordata</taxon>
        <taxon>Craniata</taxon>
        <taxon>Vertebrata</taxon>
        <taxon>Euteleostomi</taxon>
        <taxon>Actinopterygii</taxon>
        <taxon>Neopterygii</taxon>
        <taxon>Teleostei</taxon>
        <taxon>Ostariophysi</taxon>
        <taxon>Cypriniformes</taxon>
        <taxon>Cyprinidae</taxon>
        <taxon>Cyprininae</taxon>
        <taxon>Cyprinus</taxon>
    </lineage>
</organism>
<dbReference type="EC" id="3.6.4.12" evidence="2"/>
<feature type="domain" description="MCM C-terminal AAA(+) ATPase" evidence="6">
    <location>
        <begin position="245"/>
        <end position="326"/>
    </location>
</feature>
<keyword evidence="3" id="KW-0547">Nucleotide-binding</keyword>
<evidence type="ECO:0000256" key="3">
    <source>
        <dbReference type="ARBA" id="ARBA00022741"/>
    </source>
</evidence>
<dbReference type="InterPro" id="IPR001208">
    <property type="entry name" value="MCM_dom"/>
</dbReference>
<dbReference type="SUPFAM" id="SSF52540">
    <property type="entry name" value="P-loop containing nucleoside triphosphate hydrolases"/>
    <property type="match status" value="1"/>
</dbReference>
<dbReference type="PANTHER" id="PTHR11630:SF48">
    <property type="entry name" value="DNA HELICASE MCM9"/>
    <property type="match status" value="1"/>
</dbReference>
<dbReference type="Pfam" id="PF00493">
    <property type="entry name" value="MCM"/>
    <property type="match status" value="1"/>
</dbReference>
<dbReference type="GO" id="GO:0005634">
    <property type="term" value="C:nucleus"/>
    <property type="evidence" value="ECO:0007669"/>
    <property type="project" value="UniProtKB-SubCell"/>
</dbReference>
<protein>
    <recommendedName>
        <fullName evidence="2">DNA helicase</fullName>
        <ecNumber evidence="2">3.6.4.12</ecNumber>
    </recommendedName>
</protein>
<dbReference type="SUPFAM" id="SSF50249">
    <property type="entry name" value="Nucleic acid-binding proteins"/>
    <property type="match status" value="1"/>
</dbReference>
<keyword evidence="8" id="KW-1185">Reference proteome</keyword>
<dbReference type="InterPro" id="IPR033762">
    <property type="entry name" value="MCM_OB"/>
</dbReference>
<evidence type="ECO:0000256" key="1">
    <source>
        <dbReference type="ARBA" id="ARBA00008010"/>
    </source>
</evidence>
<dbReference type="Ensembl" id="ENSCCRT00000092948.2">
    <property type="protein sequence ID" value="ENSCCRP00000085545.2"/>
    <property type="gene ID" value="ENSCCRG00000046619.2"/>
</dbReference>
<dbReference type="Gene3D" id="2.40.50.140">
    <property type="entry name" value="Nucleic acid-binding proteins"/>
    <property type="match status" value="1"/>
</dbReference>
<reference evidence="7" key="2">
    <citation type="submission" date="2025-09" db="UniProtKB">
        <authorList>
            <consortium name="Ensembl"/>
        </authorList>
    </citation>
    <scope>IDENTIFICATION</scope>
</reference>
<dbReference type="AlphaFoldDB" id="A0A8C1F1Q8"/>
<evidence type="ECO:0000313" key="8">
    <source>
        <dbReference type="Proteomes" id="UP001108240"/>
    </source>
</evidence>
<dbReference type="Gene3D" id="3.40.50.300">
    <property type="entry name" value="P-loop containing nucleotide triphosphate hydrolases"/>
    <property type="match status" value="1"/>
</dbReference>
<keyword evidence="4" id="KW-0378">Hydrolase</keyword>
<evidence type="ECO:0000256" key="5">
    <source>
        <dbReference type="ARBA" id="ARBA00022840"/>
    </source>
</evidence>
<reference evidence="7" key="1">
    <citation type="submission" date="2025-08" db="UniProtKB">
        <authorList>
            <consortium name="Ensembl"/>
        </authorList>
    </citation>
    <scope>IDENTIFICATION</scope>
</reference>
<dbReference type="SMART" id="SM00350">
    <property type="entry name" value="MCM"/>
    <property type="match status" value="1"/>
</dbReference>
<dbReference type="GO" id="GO:0042555">
    <property type="term" value="C:MCM complex"/>
    <property type="evidence" value="ECO:0007669"/>
    <property type="project" value="TreeGrafter"/>
</dbReference>
<dbReference type="GO" id="GO:0005524">
    <property type="term" value="F:ATP binding"/>
    <property type="evidence" value="ECO:0007669"/>
    <property type="project" value="UniProtKB-KW"/>
</dbReference>
<dbReference type="GeneTree" id="ENSGT01150000286951"/>
<proteinExistence type="inferred from homology"/>
<dbReference type="FunFam" id="2.40.50.140:FF:000120">
    <property type="entry name" value="Probable DNA helicase MCM9"/>
    <property type="match status" value="1"/>
</dbReference>
<dbReference type="PROSITE" id="PS50051">
    <property type="entry name" value="MCM_2"/>
    <property type="match status" value="1"/>
</dbReference>
<dbReference type="InterPro" id="IPR027417">
    <property type="entry name" value="P-loop_NTPase"/>
</dbReference>
<name>A0A8C1F1Q8_CYPCA</name>
<evidence type="ECO:0000256" key="2">
    <source>
        <dbReference type="ARBA" id="ARBA00012551"/>
    </source>
</evidence>
<dbReference type="Pfam" id="PF17207">
    <property type="entry name" value="MCM_OB"/>
    <property type="match status" value="1"/>
</dbReference>
<dbReference type="OMA" id="CRISECT"/>
<dbReference type="InterPro" id="IPR012340">
    <property type="entry name" value="NA-bd_OB-fold"/>
</dbReference>
<sequence length="349" mass="39204">IMQESARDCNSAFELFMNEYAAPSMFNVIQIQYMAFFFPYYTFAGLPLCPELTRDHIPKARDVGHFLFVTGTVIRTSVTKVLEFERDYMCNKCRHVFSVEASFEQFYTFTPPTSCPSEDGCNSFKFTCLSGSDAPPTACKDYQEIKIQEQVQKLSVGSIPRSMLIILEDDLVDSCKSGDDITVYGVVCQRWKPMFLDCRCDVEIVLKANYIEVNNEQSTTTLVLEDIQKEFEDFWDSHKHDPIAGRNEILMSLCPQVFGMYVVKLAVAMVLAGGVQRIDASGSKVRGESHLLLVGDPGTGKSQFLKYAAKITPRSVLTAGIGSTNAVCRISECTFKMCSIQPELIYFCK</sequence>
<evidence type="ECO:0000256" key="4">
    <source>
        <dbReference type="ARBA" id="ARBA00022806"/>
    </source>
</evidence>
<dbReference type="GO" id="GO:0017116">
    <property type="term" value="F:single-stranded DNA helicase activity"/>
    <property type="evidence" value="ECO:0007669"/>
    <property type="project" value="TreeGrafter"/>
</dbReference>
<evidence type="ECO:0000313" key="7">
    <source>
        <dbReference type="Ensembl" id="ENSCCRP00000085545.2"/>
    </source>
</evidence>
<accession>A0A8C1F1Q8</accession>
<dbReference type="GO" id="GO:0000724">
    <property type="term" value="P:double-strand break repair via homologous recombination"/>
    <property type="evidence" value="ECO:0007669"/>
    <property type="project" value="TreeGrafter"/>
</dbReference>